<dbReference type="EMBL" id="JACTVA010000006">
    <property type="protein sequence ID" value="MBC9206252.1"/>
    <property type="molecule type" value="Genomic_DNA"/>
</dbReference>
<dbReference type="SUPFAM" id="SSF53448">
    <property type="entry name" value="Nucleotide-diphospho-sugar transferases"/>
    <property type="match status" value="1"/>
</dbReference>
<evidence type="ECO:0000256" key="2">
    <source>
        <dbReference type="ARBA" id="ARBA00022475"/>
    </source>
</evidence>
<keyword evidence="5" id="KW-0472">Membrane</keyword>
<evidence type="ECO:0000256" key="4">
    <source>
        <dbReference type="ARBA" id="ARBA00022679"/>
    </source>
</evidence>
<dbReference type="InterPro" id="IPR001173">
    <property type="entry name" value="Glyco_trans_2-like"/>
</dbReference>
<sequence>MSRDAVICVPARDERDCLPALLRSVAALEGPVRPRLLILANNCADDTAALARAGQGGRIDLRVLEARFAPAEAHAGSARRAAMAAGADWLRELGAMDGVLLSTDADATPPPCWLQANLAAIEAGADAVGGRILPEDTDHHPLPPTLRWRYQQVERYWAAVRAVADRIDPLPHDPPPRHGSHTGGSLAVTLAAFLAVGGIPALRSGEDNAFIAALEQQGLRLRHDPAVWNTVSARREGRAEGGMAAEMQRWDQAGEAPMLLPSAAFWWRQAQRRRQIRQAWRGDTRALATLLGGTAAELAALAAASPNDIAFLARAEALLPASPAAPCQEIEAATREMETMAARDILAA</sequence>
<dbReference type="Pfam" id="PF00535">
    <property type="entry name" value="Glycos_transf_2"/>
    <property type="match status" value="1"/>
</dbReference>
<gene>
    <name evidence="7" type="ORF">IBL26_05345</name>
</gene>
<comment type="caution">
    <text evidence="7">The sequence shown here is derived from an EMBL/GenBank/DDBJ whole genome shotgun (WGS) entry which is preliminary data.</text>
</comment>
<keyword evidence="8" id="KW-1185">Reference proteome</keyword>
<accession>A0ABR7RI83</accession>
<reference evidence="7 8" key="1">
    <citation type="journal article" date="2013" name="Int. J. Syst. Evol. Microbiol.">
        <title>Roseomonas aerophila sp. nov., isolated from air.</title>
        <authorList>
            <person name="Kim S.J."/>
            <person name="Weon H.Y."/>
            <person name="Ahn J.H."/>
            <person name="Hong S.B."/>
            <person name="Seok S.J."/>
            <person name="Whang K.S."/>
            <person name="Kwon S.W."/>
        </authorList>
    </citation>
    <scope>NUCLEOTIDE SEQUENCE [LARGE SCALE GENOMIC DNA]</scope>
    <source>
        <strain evidence="7 8">NBRC 108923</strain>
    </source>
</reference>
<organism evidence="7 8">
    <name type="scientific">Teichococcus aerophilus</name>
    <dbReference type="NCBI Taxonomy" id="1224513"/>
    <lineage>
        <taxon>Bacteria</taxon>
        <taxon>Pseudomonadati</taxon>
        <taxon>Pseudomonadota</taxon>
        <taxon>Alphaproteobacteria</taxon>
        <taxon>Acetobacterales</taxon>
        <taxon>Roseomonadaceae</taxon>
        <taxon>Roseomonas</taxon>
    </lineage>
</organism>
<comment type="subcellular location">
    <subcellularLocation>
        <location evidence="1">Cell membrane</location>
    </subcellularLocation>
</comment>
<name>A0ABR7RI83_9PROT</name>
<evidence type="ECO:0000256" key="5">
    <source>
        <dbReference type="ARBA" id="ARBA00023136"/>
    </source>
</evidence>
<keyword evidence="2" id="KW-1003">Cell membrane</keyword>
<evidence type="ECO:0000256" key="3">
    <source>
        <dbReference type="ARBA" id="ARBA00022676"/>
    </source>
</evidence>
<dbReference type="Proteomes" id="UP000626026">
    <property type="component" value="Unassembled WGS sequence"/>
</dbReference>
<dbReference type="Gene3D" id="3.90.550.10">
    <property type="entry name" value="Spore Coat Polysaccharide Biosynthesis Protein SpsA, Chain A"/>
    <property type="match status" value="1"/>
</dbReference>
<dbReference type="PANTHER" id="PTHR43646:SF2">
    <property type="entry name" value="GLYCOSYLTRANSFERASE 2-LIKE DOMAIN-CONTAINING PROTEIN"/>
    <property type="match status" value="1"/>
</dbReference>
<evidence type="ECO:0000313" key="8">
    <source>
        <dbReference type="Proteomes" id="UP000626026"/>
    </source>
</evidence>
<keyword evidence="4" id="KW-0808">Transferase</keyword>
<dbReference type="RefSeq" id="WP_187783432.1">
    <property type="nucleotide sequence ID" value="NZ_JACTVA010000006.1"/>
</dbReference>
<dbReference type="PANTHER" id="PTHR43646">
    <property type="entry name" value="GLYCOSYLTRANSFERASE"/>
    <property type="match status" value="1"/>
</dbReference>
<evidence type="ECO:0000313" key="7">
    <source>
        <dbReference type="EMBL" id="MBC9206252.1"/>
    </source>
</evidence>
<proteinExistence type="predicted"/>
<evidence type="ECO:0000256" key="1">
    <source>
        <dbReference type="ARBA" id="ARBA00004236"/>
    </source>
</evidence>
<feature type="domain" description="Glycosyltransferase 2-like" evidence="6">
    <location>
        <begin position="7"/>
        <end position="147"/>
    </location>
</feature>
<keyword evidence="3" id="KW-0328">Glycosyltransferase</keyword>
<protein>
    <submittedName>
        <fullName evidence="7">Glycosyltransferase</fullName>
    </submittedName>
</protein>
<dbReference type="InterPro" id="IPR029044">
    <property type="entry name" value="Nucleotide-diphossugar_trans"/>
</dbReference>
<evidence type="ECO:0000259" key="6">
    <source>
        <dbReference type="Pfam" id="PF00535"/>
    </source>
</evidence>